<organism evidence="13 14">
    <name type="scientific">Polarella glacialis</name>
    <name type="common">Dinoflagellate</name>
    <dbReference type="NCBI Taxonomy" id="89957"/>
    <lineage>
        <taxon>Eukaryota</taxon>
        <taxon>Sar</taxon>
        <taxon>Alveolata</taxon>
        <taxon>Dinophyceae</taxon>
        <taxon>Suessiales</taxon>
        <taxon>Suessiaceae</taxon>
        <taxon>Polarella</taxon>
    </lineage>
</organism>
<dbReference type="PANTHER" id="PTHR43399">
    <property type="entry name" value="SUBTILISIN-RELATED"/>
    <property type="match status" value="1"/>
</dbReference>
<dbReference type="Gene3D" id="3.40.50.200">
    <property type="entry name" value="Peptidase S8/S53 domain"/>
    <property type="match status" value="2"/>
</dbReference>
<dbReference type="InterPro" id="IPR000209">
    <property type="entry name" value="Peptidase_S8/S53_dom"/>
</dbReference>
<dbReference type="InterPro" id="IPR008979">
    <property type="entry name" value="Galactose-bd-like_sf"/>
</dbReference>
<dbReference type="InterPro" id="IPR036852">
    <property type="entry name" value="Peptidase_S8/S53_dom_sf"/>
</dbReference>
<dbReference type="Proteomes" id="UP000654075">
    <property type="component" value="Unassembled WGS sequence"/>
</dbReference>
<dbReference type="SUPFAM" id="SSF52743">
    <property type="entry name" value="Subtilisin-like"/>
    <property type="match status" value="1"/>
</dbReference>
<evidence type="ECO:0000313" key="13">
    <source>
        <dbReference type="EMBL" id="CAE8620349.1"/>
    </source>
</evidence>
<evidence type="ECO:0000256" key="3">
    <source>
        <dbReference type="ARBA" id="ARBA00022825"/>
    </source>
</evidence>
<keyword evidence="10" id="KW-0732">Signal</keyword>
<dbReference type="InterPro" id="IPR022398">
    <property type="entry name" value="Peptidase_S8_His-AS"/>
</dbReference>
<feature type="domain" description="Peptidase S8/S53" evidence="11">
    <location>
        <begin position="70"/>
        <end position="554"/>
    </location>
</feature>
<dbReference type="InterPro" id="IPR046450">
    <property type="entry name" value="PA_dom_sf"/>
</dbReference>
<name>A0A813G7Z1_POLGL</name>
<evidence type="ECO:0000256" key="2">
    <source>
        <dbReference type="ARBA" id="ARBA00022801"/>
    </source>
</evidence>
<dbReference type="OMA" id="ENIMRYQ"/>
<keyword evidence="1 7" id="KW-0645">Protease</keyword>
<evidence type="ECO:0000259" key="12">
    <source>
        <dbReference type="Pfam" id="PF02225"/>
    </source>
</evidence>
<dbReference type="GO" id="GO:0006508">
    <property type="term" value="P:proteolysis"/>
    <property type="evidence" value="ECO:0007669"/>
    <property type="project" value="UniProtKB-KW"/>
</dbReference>
<proteinExistence type="inferred from homology"/>
<feature type="domain" description="PA" evidence="12">
    <location>
        <begin position="342"/>
        <end position="422"/>
    </location>
</feature>
<feature type="chain" id="PRO_5032338388" description="subtilisin" evidence="10">
    <location>
        <begin position="28"/>
        <end position="959"/>
    </location>
</feature>
<comment type="caution">
    <text evidence="13">The sequence shown here is derived from an EMBL/GenBank/DDBJ whole genome shotgun (WGS) entry which is preliminary data.</text>
</comment>
<dbReference type="InterPro" id="IPR015500">
    <property type="entry name" value="Peptidase_S8_subtilisin-rel"/>
</dbReference>
<evidence type="ECO:0000259" key="11">
    <source>
        <dbReference type="Pfam" id="PF00082"/>
    </source>
</evidence>
<dbReference type="Pfam" id="PF02225">
    <property type="entry name" value="PA"/>
    <property type="match status" value="1"/>
</dbReference>
<feature type="region of interest" description="Disordered" evidence="8">
    <location>
        <begin position="116"/>
        <end position="144"/>
    </location>
</feature>
<dbReference type="PRINTS" id="PR00723">
    <property type="entry name" value="SUBTILISIN"/>
</dbReference>
<accession>A0A813G7Z1</accession>
<dbReference type="Gene3D" id="2.60.120.380">
    <property type="match status" value="1"/>
</dbReference>
<keyword evidence="3 7" id="KW-0720">Serine protease</keyword>
<evidence type="ECO:0000256" key="6">
    <source>
        <dbReference type="PIRSR" id="PIRSR615500-1"/>
    </source>
</evidence>
<keyword evidence="9" id="KW-0812">Transmembrane</keyword>
<keyword evidence="14" id="KW-1185">Reference proteome</keyword>
<dbReference type="AlphaFoldDB" id="A0A813G7Z1"/>
<feature type="active site" description="Charge relay system" evidence="6 7">
    <location>
        <position position="487"/>
    </location>
</feature>
<keyword evidence="9" id="KW-0472">Membrane</keyword>
<protein>
    <recommendedName>
        <fullName evidence="5">subtilisin</fullName>
        <ecNumber evidence="5">3.4.21.62</ecNumber>
    </recommendedName>
</protein>
<dbReference type="InterPro" id="IPR003137">
    <property type="entry name" value="PA_domain"/>
</dbReference>
<dbReference type="PANTHER" id="PTHR43399:SF5">
    <property type="entry name" value="PEPTIDASE S8 FAMILY WITH PROTEASE-ASSOCIATED DOMAIN"/>
    <property type="match status" value="1"/>
</dbReference>
<evidence type="ECO:0000256" key="1">
    <source>
        <dbReference type="ARBA" id="ARBA00022670"/>
    </source>
</evidence>
<dbReference type="InterPro" id="IPR051048">
    <property type="entry name" value="Peptidase_S8/S53_subtilisin"/>
</dbReference>
<dbReference type="OrthoDB" id="10256524at2759"/>
<evidence type="ECO:0000256" key="7">
    <source>
        <dbReference type="PROSITE-ProRule" id="PRU01240"/>
    </source>
</evidence>
<evidence type="ECO:0000256" key="10">
    <source>
        <dbReference type="SAM" id="SignalP"/>
    </source>
</evidence>
<dbReference type="PROSITE" id="PS51892">
    <property type="entry name" value="SUBTILASE"/>
    <property type="match status" value="1"/>
</dbReference>
<feature type="transmembrane region" description="Helical" evidence="9">
    <location>
        <begin position="902"/>
        <end position="926"/>
    </location>
</feature>
<comment type="similarity">
    <text evidence="7">Belongs to the peptidase S8 family.</text>
</comment>
<dbReference type="Pfam" id="PF00082">
    <property type="entry name" value="Peptidase_S8"/>
    <property type="match status" value="1"/>
</dbReference>
<keyword evidence="9" id="KW-1133">Transmembrane helix</keyword>
<dbReference type="SUPFAM" id="SSF49785">
    <property type="entry name" value="Galactose-binding domain-like"/>
    <property type="match status" value="1"/>
</dbReference>
<evidence type="ECO:0000256" key="8">
    <source>
        <dbReference type="SAM" id="MobiDB-lite"/>
    </source>
</evidence>
<evidence type="ECO:0000256" key="9">
    <source>
        <dbReference type="SAM" id="Phobius"/>
    </source>
</evidence>
<reference evidence="13" key="1">
    <citation type="submission" date="2021-02" db="EMBL/GenBank/DDBJ databases">
        <authorList>
            <person name="Dougan E. K."/>
            <person name="Rhodes N."/>
            <person name="Thang M."/>
            <person name="Chan C."/>
        </authorList>
    </citation>
    <scope>NUCLEOTIDE SEQUENCE</scope>
</reference>
<feature type="active site" description="Charge relay system" evidence="6 7">
    <location>
        <position position="77"/>
    </location>
</feature>
<dbReference type="PROSITE" id="PS00137">
    <property type="entry name" value="SUBTILASE_HIS"/>
    <property type="match status" value="1"/>
</dbReference>
<feature type="signal peptide" evidence="10">
    <location>
        <begin position="1"/>
        <end position="27"/>
    </location>
</feature>
<evidence type="ECO:0000256" key="4">
    <source>
        <dbReference type="ARBA" id="ARBA00023529"/>
    </source>
</evidence>
<feature type="active site" description="Charge relay system" evidence="6 7">
    <location>
        <position position="123"/>
    </location>
</feature>
<dbReference type="EC" id="3.4.21.62" evidence="5"/>
<dbReference type="EMBL" id="CAJNNV010027420">
    <property type="protein sequence ID" value="CAE8620349.1"/>
    <property type="molecule type" value="Genomic_DNA"/>
</dbReference>
<sequence length="959" mass="98901">MRSIAYRVAFALVCLADLQVFSKNAAAQEQLTPNGTNAFASHIVLGHADGSYLGATKVPLLHSKGLRGFGQIVGLGDTGINVASCSFRDDTVPVPYSTVSQTHRKIVSYQSVNGDTQDGPDGHGSHIAGSICGESLDGDSSQPDNGMAPAARLVVVDVEKATNPGSYQVPVASIGTSYFDYFRKAGANVACSPWSFNVNAALDTDVDTYVYQNVEFLPVYPSGNAFTQGAADALMPDSPCSAKNVLCVGASYNARQMYLEQPSFVHTVVQLGSTSCRGSGRDACAEELKALPALFGPTAPAAALKSSCDAIAVDCLNAGAACPECAFGRNQLASVQDAIAVQASPPDACSSLAGFLAGAVCVVQRGVCNFATKAMHCAAAGAVGVVIVNSASQPQTLMQDTNSEATGLSIPVVLVTNSDGPRLLVPGRLLTLPVISRQVDPHVRAPYSSYGPLSNGRIKPEVVLPGDGISSTAASKSCGFKQMSGTSQSCGVAAGAVTLVREYLQTWAHPGLAKLSRPWASMLKAVLIAAAEVSRDPASTGVAKTLLSSEVGFGLPALASVFSVPAGTGLITVQSHADSAGPQRFCLSLLPTDSASPTPSVSLVWTDPPDSSNLLVNDLDLEVACDTGGWTRRLGNGGASQDRVNNVEKVMLLDLPANSSGLCVVSVAALSVSKLSPQPFSLVAAGAFAPSLACLASSARPSCVHGVAVRLLASVSGSTAGWGCRCERPWLGVFCDQVAETLSLSDRAASSATLVPLSLRPWQWSFARAAWSCGAGAYELLLEDQSADGQALEVTVSWGHMEVSTLSANSTAAAAASGITFTSTSEAAGLGSRTTIIVQIPASASSQASSVSEIYVALRSKGRDGPSTYTLRWQPAASVASSCKASALRGATGGVDLPTEQIVLYCILGLVALAVPLACYGAWKFYSRRHAYARKSAPEPVTLRNQPVSACWSPNSVDA</sequence>
<comment type="catalytic activity">
    <reaction evidence="4">
        <text>Hydrolysis of proteins with broad specificity for peptide bonds, and a preference for a large uncharged residue in P1. Hydrolyzes peptide amides.</text>
        <dbReference type="EC" id="3.4.21.62"/>
    </reaction>
</comment>
<dbReference type="Gene3D" id="3.50.30.30">
    <property type="match status" value="1"/>
</dbReference>
<gene>
    <name evidence="13" type="ORF">PGLA1383_LOCUS37912</name>
</gene>
<keyword evidence="2 7" id="KW-0378">Hydrolase</keyword>
<dbReference type="SUPFAM" id="SSF52025">
    <property type="entry name" value="PA domain"/>
    <property type="match status" value="1"/>
</dbReference>
<evidence type="ECO:0000313" key="14">
    <source>
        <dbReference type="Proteomes" id="UP000654075"/>
    </source>
</evidence>
<dbReference type="GO" id="GO:0004252">
    <property type="term" value="F:serine-type endopeptidase activity"/>
    <property type="evidence" value="ECO:0007669"/>
    <property type="project" value="UniProtKB-UniRule"/>
</dbReference>
<evidence type="ECO:0000256" key="5">
    <source>
        <dbReference type="ARBA" id="ARBA00023619"/>
    </source>
</evidence>